<name>A0A392Q673_9FABA</name>
<dbReference type="EMBL" id="LXQA010111673">
    <property type="protein sequence ID" value="MCI18755.1"/>
    <property type="molecule type" value="Genomic_DNA"/>
</dbReference>
<evidence type="ECO:0000313" key="3">
    <source>
        <dbReference type="Proteomes" id="UP000265520"/>
    </source>
</evidence>
<keyword evidence="1" id="KW-0472">Membrane</keyword>
<protein>
    <submittedName>
        <fullName evidence="2">Uncharacterized protein</fullName>
    </submittedName>
</protein>
<feature type="transmembrane region" description="Helical" evidence="1">
    <location>
        <begin position="151"/>
        <end position="169"/>
    </location>
</feature>
<keyword evidence="3" id="KW-1185">Reference proteome</keyword>
<accession>A0A392Q673</accession>
<comment type="caution">
    <text evidence="2">The sequence shown here is derived from an EMBL/GenBank/DDBJ whole genome shotgun (WGS) entry which is preliminary data.</text>
</comment>
<dbReference type="AlphaFoldDB" id="A0A392Q673"/>
<proteinExistence type="predicted"/>
<organism evidence="2 3">
    <name type="scientific">Trifolium medium</name>
    <dbReference type="NCBI Taxonomy" id="97028"/>
    <lineage>
        <taxon>Eukaryota</taxon>
        <taxon>Viridiplantae</taxon>
        <taxon>Streptophyta</taxon>
        <taxon>Embryophyta</taxon>
        <taxon>Tracheophyta</taxon>
        <taxon>Spermatophyta</taxon>
        <taxon>Magnoliopsida</taxon>
        <taxon>eudicotyledons</taxon>
        <taxon>Gunneridae</taxon>
        <taxon>Pentapetalae</taxon>
        <taxon>rosids</taxon>
        <taxon>fabids</taxon>
        <taxon>Fabales</taxon>
        <taxon>Fabaceae</taxon>
        <taxon>Papilionoideae</taxon>
        <taxon>50 kb inversion clade</taxon>
        <taxon>NPAAA clade</taxon>
        <taxon>Hologalegina</taxon>
        <taxon>IRL clade</taxon>
        <taxon>Trifolieae</taxon>
        <taxon>Trifolium</taxon>
    </lineage>
</organism>
<reference evidence="2 3" key="1">
    <citation type="journal article" date="2018" name="Front. Plant Sci.">
        <title>Red Clover (Trifolium pratense) and Zigzag Clover (T. medium) - A Picture of Genomic Similarities and Differences.</title>
        <authorList>
            <person name="Dluhosova J."/>
            <person name="Istvanek J."/>
            <person name="Nedelnik J."/>
            <person name="Repkova J."/>
        </authorList>
    </citation>
    <scope>NUCLEOTIDE SEQUENCE [LARGE SCALE GENOMIC DNA]</scope>
    <source>
        <strain evidence="3">cv. 10/8</strain>
        <tissue evidence="2">Leaf</tissue>
    </source>
</reference>
<keyword evidence="1" id="KW-1133">Transmembrane helix</keyword>
<evidence type="ECO:0000313" key="2">
    <source>
        <dbReference type="EMBL" id="MCI18755.1"/>
    </source>
</evidence>
<gene>
    <name evidence="2" type="ORF">A2U01_0039910</name>
</gene>
<dbReference type="Proteomes" id="UP000265520">
    <property type="component" value="Unassembled WGS sequence"/>
</dbReference>
<sequence>MLGIRFGFTRFVDVNDTLSLLEKIEGTWFGSFKIRANISSFKRGEVTDDNTVKLRNEGSVVGRFLTEEVSAEISFKHALVEGRTLVGCDQPGEGKQSVSGAPKVQTAGIDGVIEVELVPSNLQKLQHCFVGFLKEEIDPRKFQMMVAMEDFHNVQVVPLGVMFFFFLAINMRE</sequence>
<keyword evidence="1" id="KW-0812">Transmembrane</keyword>
<evidence type="ECO:0000256" key="1">
    <source>
        <dbReference type="SAM" id="Phobius"/>
    </source>
</evidence>